<feature type="transmembrane region" description="Helical" evidence="1">
    <location>
        <begin position="12"/>
        <end position="41"/>
    </location>
</feature>
<gene>
    <name evidence="2" type="ORF">UX47_C0003G0066</name>
</gene>
<name>A0A0G1RU81_9BACT</name>
<dbReference type="Proteomes" id="UP000034794">
    <property type="component" value="Unassembled WGS sequence"/>
</dbReference>
<keyword evidence="1" id="KW-1133">Transmembrane helix</keyword>
<evidence type="ECO:0000313" key="2">
    <source>
        <dbReference type="EMBL" id="KKU33543.1"/>
    </source>
</evidence>
<reference evidence="2 3" key="1">
    <citation type="journal article" date="2015" name="Nature">
        <title>rRNA introns, odd ribosomes, and small enigmatic genomes across a large radiation of phyla.</title>
        <authorList>
            <person name="Brown C.T."/>
            <person name="Hug L.A."/>
            <person name="Thomas B.C."/>
            <person name="Sharon I."/>
            <person name="Castelle C.J."/>
            <person name="Singh A."/>
            <person name="Wilkins M.J."/>
            <person name="Williams K.H."/>
            <person name="Banfield J.F."/>
        </authorList>
    </citation>
    <scope>NUCLEOTIDE SEQUENCE [LARGE SCALE GENOMIC DNA]</scope>
</reference>
<feature type="transmembrane region" description="Helical" evidence="1">
    <location>
        <begin position="129"/>
        <end position="152"/>
    </location>
</feature>
<organism evidence="2 3">
    <name type="scientific">Candidatus Collierbacteria bacterium GW2011_GWA2_46_26</name>
    <dbReference type="NCBI Taxonomy" id="1618381"/>
    <lineage>
        <taxon>Bacteria</taxon>
        <taxon>Candidatus Collieribacteriota</taxon>
    </lineage>
</organism>
<protein>
    <submittedName>
        <fullName evidence="2">Uncharacterized protein</fullName>
    </submittedName>
</protein>
<keyword evidence="1" id="KW-0472">Membrane</keyword>
<keyword evidence="1" id="KW-0812">Transmembrane</keyword>
<sequence>MKLEHEHGQGLVEYALILVLVGISVIVILQFLGPVVSAALAGDQTSIIWLVIGGGVITLILGAAYYVLARFEKFSDSYQDEGKEKTTDKTEKGQGLAEFALIVLLAAIVIMAVSMWYEPIVTLLLSLPVTWGTVIGIILVGGLILVGLGVAINRLWNKIDKYPYE</sequence>
<evidence type="ECO:0000256" key="1">
    <source>
        <dbReference type="SAM" id="Phobius"/>
    </source>
</evidence>
<evidence type="ECO:0000313" key="3">
    <source>
        <dbReference type="Proteomes" id="UP000034794"/>
    </source>
</evidence>
<dbReference type="PATRIC" id="fig|1618381.3.peg.390"/>
<comment type="caution">
    <text evidence="2">The sequence shown here is derived from an EMBL/GenBank/DDBJ whole genome shotgun (WGS) entry which is preliminary data.</text>
</comment>
<dbReference type="EMBL" id="LCMI01000003">
    <property type="protein sequence ID" value="KKU33543.1"/>
    <property type="molecule type" value="Genomic_DNA"/>
</dbReference>
<feature type="transmembrane region" description="Helical" evidence="1">
    <location>
        <begin position="99"/>
        <end position="117"/>
    </location>
</feature>
<proteinExistence type="predicted"/>
<feature type="transmembrane region" description="Helical" evidence="1">
    <location>
        <begin position="47"/>
        <end position="68"/>
    </location>
</feature>
<dbReference type="AlphaFoldDB" id="A0A0G1RU81"/>
<accession>A0A0G1RU81</accession>